<name>A0A0A9DP65_ARUDO</name>
<protein>
    <submittedName>
        <fullName evidence="1">Uncharacterized protein</fullName>
    </submittedName>
</protein>
<organism evidence="1">
    <name type="scientific">Arundo donax</name>
    <name type="common">Giant reed</name>
    <name type="synonym">Donax arundinaceus</name>
    <dbReference type="NCBI Taxonomy" id="35708"/>
    <lineage>
        <taxon>Eukaryota</taxon>
        <taxon>Viridiplantae</taxon>
        <taxon>Streptophyta</taxon>
        <taxon>Embryophyta</taxon>
        <taxon>Tracheophyta</taxon>
        <taxon>Spermatophyta</taxon>
        <taxon>Magnoliopsida</taxon>
        <taxon>Liliopsida</taxon>
        <taxon>Poales</taxon>
        <taxon>Poaceae</taxon>
        <taxon>PACMAD clade</taxon>
        <taxon>Arundinoideae</taxon>
        <taxon>Arundineae</taxon>
        <taxon>Arundo</taxon>
    </lineage>
</organism>
<evidence type="ECO:0000313" key="1">
    <source>
        <dbReference type="EMBL" id="JAD90379.1"/>
    </source>
</evidence>
<proteinExistence type="predicted"/>
<reference evidence="1" key="1">
    <citation type="submission" date="2014-09" db="EMBL/GenBank/DDBJ databases">
        <authorList>
            <person name="Magalhaes I.L.F."/>
            <person name="Oliveira U."/>
            <person name="Santos F.R."/>
            <person name="Vidigal T.H.D.A."/>
            <person name="Brescovit A.D."/>
            <person name="Santos A.J."/>
        </authorList>
    </citation>
    <scope>NUCLEOTIDE SEQUENCE</scope>
    <source>
        <tissue evidence="1">Shoot tissue taken approximately 20 cm above the soil surface</tissue>
    </source>
</reference>
<reference evidence="1" key="2">
    <citation type="journal article" date="2015" name="Data Brief">
        <title>Shoot transcriptome of the giant reed, Arundo donax.</title>
        <authorList>
            <person name="Barrero R.A."/>
            <person name="Guerrero F.D."/>
            <person name="Moolhuijzen P."/>
            <person name="Goolsby J.A."/>
            <person name="Tidwell J."/>
            <person name="Bellgard S.E."/>
            <person name="Bellgard M.I."/>
        </authorList>
    </citation>
    <scope>NUCLEOTIDE SEQUENCE</scope>
    <source>
        <tissue evidence="1">Shoot tissue taken approximately 20 cm above the soil surface</tissue>
    </source>
</reference>
<accession>A0A0A9DP65</accession>
<dbReference type="AlphaFoldDB" id="A0A0A9DP65"/>
<dbReference type="EMBL" id="GBRH01207516">
    <property type="protein sequence ID" value="JAD90379.1"/>
    <property type="molecule type" value="Transcribed_RNA"/>
</dbReference>
<sequence>MQLGSLEALSTEKNPTSMHRYQLSLSSGTFFIVHYLPPNSWCGLKESNNHAGANIMVVHHISEDST</sequence>